<dbReference type="GeneID" id="28897498"/>
<gene>
    <name evidence="8" type="ORF">L228DRAFT_246219</name>
</gene>
<dbReference type="Proteomes" id="UP000076632">
    <property type="component" value="Unassembled WGS sequence"/>
</dbReference>
<evidence type="ECO:0000256" key="5">
    <source>
        <dbReference type="ARBA" id="ARBA00023033"/>
    </source>
</evidence>
<dbReference type="Gene3D" id="3.50.50.60">
    <property type="entry name" value="FAD/NAD(P)-binding domain"/>
    <property type="match status" value="1"/>
</dbReference>
<evidence type="ECO:0000256" key="2">
    <source>
        <dbReference type="ARBA" id="ARBA00022630"/>
    </source>
</evidence>
<name>A0A165HFS0_XYLHT</name>
<dbReference type="AlphaFoldDB" id="A0A165HFS0"/>
<dbReference type="SUPFAM" id="SSF51905">
    <property type="entry name" value="FAD/NAD(P)-binding domain"/>
    <property type="match status" value="1"/>
</dbReference>
<dbReference type="PANTHER" id="PTHR47178">
    <property type="entry name" value="MONOOXYGENASE, FAD-BINDING"/>
    <property type="match status" value="1"/>
</dbReference>
<dbReference type="Pfam" id="PF01494">
    <property type="entry name" value="FAD_binding_3"/>
    <property type="match status" value="1"/>
</dbReference>
<evidence type="ECO:0000256" key="4">
    <source>
        <dbReference type="ARBA" id="ARBA00023002"/>
    </source>
</evidence>
<keyword evidence="4" id="KW-0560">Oxidoreductase</keyword>
<feature type="region of interest" description="Disordered" evidence="6">
    <location>
        <begin position="359"/>
        <end position="391"/>
    </location>
</feature>
<dbReference type="STRING" id="1328760.A0A165HFS0"/>
<accession>A0A165HFS0</accession>
<keyword evidence="9" id="KW-1185">Reference proteome</keyword>
<keyword evidence="5" id="KW-0503">Monooxygenase</keyword>
<dbReference type="GO" id="GO:0004497">
    <property type="term" value="F:monooxygenase activity"/>
    <property type="evidence" value="ECO:0007669"/>
    <property type="project" value="UniProtKB-KW"/>
</dbReference>
<comment type="cofactor">
    <cofactor evidence="1">
        <name>FAD</name>
        <dbReference type="ChEBI" id="CHEBI:57692"/>
    </cofactor>
</comment>
<evidence type="ECO:0000256" key="1">
    <source>
        <dbReference type="ARBA" id="ARBA00001974"/>
    </source>
</evidence>
<evidence type="ECO:0000256" key="6">
    <source>
        <dbReference type="SAM" id="MobiDB-lite"/>
    </source>
</evidence>
<dbReference type="InterPro" id="IPR036188">
    <property type="entry name" value="FAD/NAD-bd_sf"/>
</dbReference>
<dbReference type="GO" id="GO:0071949">
    <property type="term" value="F:FAD binding"/>
    <property type="evidence" value="ECO:0007669"/>
    <property type="project" value="InterPro"/>
</dbReference>
<feature type="domain" description="FAD-binding" evidence="7">
    <location>
        <begin position="9"/>
        <end position="196"/>
    </location>
</feature>
<proteinExistence type="predicted"/>
<dbReference type="PANTHER" id="PTHR47178:SF1">
    <property type="entry name" value="FAD-BINDING DOMAIN-CONTAINING PROTEIN-RELATED"/>
    <property type="match status" value="1"/>
</dbReference>
<evidence type="ECO:0000313" key="8">
    <source>
        <dbReference type="EMBL" id="KZF23445.1"/>
    </source>
</evidence>
<keyword evidence="2" id="KW-0285">Flavoprotein</keyword>
<protein>
    <submittedName>
        <fullName evidence="8">FAD binding domain protein</fullName>
    </submittedName>
</protein>
<dbReference type="OrthoDB" id="47494at2759"/>
<evidence type="ECO:0000313" key="9">
    <source>
        <dbReference type="Proteomes" id="UP000076632"/>
    </source>
</evidence>
<dbReference type="InParanoid" id="A0A165HFS0"/>
<evidence type="ECO:0000259" key="7">
    <source>
        <dbReference type="Pfam" id="PF01494"/>
    </source>
</evidence>
<feature type="compositionally biased region" description="Low complexity" evidence="6">
    <location>
        <begin position="359"/>
        <end position="379"/>
    </location>
</feature>
<organism evidence="8 9">
    <name type="scientific">Xylona heveae (strain CBS 132557 / TC161)</name>
    <dbReference type="NCBI Taxonomy" id="1328760"/>
    <lineage>
        <taxon>Eukaryota</taxon>
        <taxon>Fungi</taxon>
        <taxon>Dikarya</taxon>
        <taxon>Ascomycota</taxon>
        <taxon>Pezizomycotina</taxon>
        <taxon>Xylonomycetes</taxon>
        <taxon>Xylonales</taxon>
        <taxon>Xylonaceae</taxon>
        <taxon>Xylona</taxon>
    </lineage>
</organism>
<sequence length="455" mass="50819">MTAPSSIAPILIIGAGISGLTLAQALRKNNIPFEIFERDASPESRGTGWGLTIHWALQDFYELLPQQVVDRLPETYVNRAAVERGENGNFMFFDLSNGEEKCRVPPNKRIRVSREKLRKVLMDGVDVKWSKKLADINIGPDSVTASFDDGTSYKGSMLVGCDGSRSRVRQNIYPTDYTNYMLPIRMLGIKVKYPEAKVKDIMALDPYFLSGSDPRTDFYLWFSFLETPSDAQNGTDEYICQIMVSWPFRPGFYGFPDPLEVPKDPSERLALIKKLVDPWKEPFRSIIQDLPDDTEPAIVNLQDWILPAIDQGKGRVTLIGDAAHPMTMYRGEAANHAIADIMHLLTALKEHSPRTFTLPTTPNTHHTSNSTATATATTNGVSPSSSRAPSDVDTAAIHETIKAYETEMASRGRTAVLYSRQACLDAHEWDRIGSESPLLARRVMKPIPLETAQKR</sequence>
<dbReference type="PRINTS" id="PR00420">
    <property type="entry name" value="RNGMNOXGNASE"/>
</dbReference>
<evidence type="ECO:0000256" key="3">
    <source>
        <dbReference type="ARBA" id="ARBA00022827"/>
    </source>
</evidence>
<dbReference type="InterPro" id="IPR002938">
    <property type="entry name" value="FAD-bd"/>
</dbReference>
<dbReference type="OMA" id="TAVRCEF"/>
<keyword evidence="3" id="KW-0274">FAD</keyword>
<dbReference type="EMBL" id="KV407457">
    <property type="protein sequence ID" value="KZF23445.1"/>
    <property type="molecule type" value="Genomic_DNA"/>
</dbReference>
<reference evidence="8 9" key="1">
    <citation type="journal article" date="2016" name="Fungal Biol.">
        <title>The genome of Xylona heveae provides a window into fungal endophytism.</title>
        <authorList>
            <person name="Gazis R."/>
            <person name="Kuo A."/>
            <person name="Riley R."/>
            <person name="LaButti K."/>
            <person name="Lipzen A."/>
            <person name="Lin J."/>
            <person name="Amirebrahimi M."/>
            <person name="Hesse C.N."/>
            <person name="Spatafora J.W."/>
            <person name="Henrissat B."/>
            <person name="Hainaut M."/>
            <person name="Grigoriev I.V."/>
            <person name="Hibbett D.S."/>
        </authorList>
    </citation>
    <scope>NUCLEOTIDE SEQUENCE [LARGE SCALE GENOMIC DNA]</scope>
    <source>
        <strain evidence="8 9">TC161</strain>
    </source>
</reference>
<dbReference type="RefSeq" id="XP_018189000.1">
    <property type="nucleotide sequence ID" value="XM_018332361.1"/>
</dbReference>